<evidence type="ECO:0000313" key="3">
    <source>
        <dbReference type="Proteomes" id="UP000616724"/>
    </source>
</evidence>
<organism evidence="2 3">
    <name type="scientific">Planobispora longispora</name>
    <dbReference type="NCBI Taxonomy" id="28887"/>
    <lineage>
        <taxon>Bacteria</taxon>
        <taxon>Bacillati</taxon>
        <taxon>Actinomycetota</taxon>
        <taxon>Actinomycetes</taxon>
        <taxon>Streptosporangiales</taxon>
        <taxon>Streptosporangiaceae</taxon>
        <taxon>Planobispora</taxon>
    </lineage>
</organism>
<name>A0A8J3REQ4_9ACTN</name>
<dbReference type="InterPro" id="IPR045608">
    <property type="entry name" value="Trypco2"/>
</dbReference>
<accession>A0A8J3REQ4</accession>
<reference evidence="2 3" key="1">
    <citation type="submission" date="2021-01" db="EMBL/GenBank/DDBJ databases">
        <title>Whole genome shotgun sequence of Planobispora longispora NBRC 13918.</title>
        <authorList>
            <person name="Komaki H."/>
            <person name="Tamura T."/>
        </authorList>
    </citation>
    <scope>NUCLEOTIDE SEQUENCE [LARGE SCALE GENOMIC DNA]</scope>
    <source>
        <strain evidence="2 3">NBRC 13918</strain>
    </source>
</reference>
<proteinExistence type="predicted"/>
<dbReference type="EMBL" id="BOOH01000008">
    <property type="protein sequence ID" value="GIH74362.1"/>
    <property type="molecule type" value="Genomic_DNA"/>
</dbReference>
<dbReference type="AlphaFoldDB" id="A0A8J3REQ4"/>
<feature type="domain" description="Trypsin-co-occurring" evidence="1">
    <location>
        <begin position="66"/>
        <end position="142"/>
    </location>
</feature>
<sequence>MYAVTCIYRAGPESFTGAATVIASPTLRLRRAVVIRGLPILCVSALRAGILVPTTAKAEAGMAELGLAETVRALREELEAAVAGSGDQEIRFQVGQVQLEFHVGVRREGGVNGKARFWVLEAGTEGRYARESIQKVSLTLEPLTEDGRPVRVSRGSAERP</sequence>
<protein>
    <recommendedName>
        <fullName evidence="1">Trypsin-co-occurring domain-containing protein</fullName>
    </recommendedName>
</protein>
<comment type="caution">
    <text evidence="2">The sequence shown here is derived from an EMBL/GenBank/DDBJ whole genome shotgun (WGS) entry which is preliminary data.</text>
</comment>
<dbReference type="Pfam" id="PF19631">
    <property type="entry name" value="Trypco2"/>
    <property type="match status" value="1"/>
</dbReference>
<gene>
    <name evidence="2" type="ORF">Plo01_07910</name>
</gene>
<dbReference type="Proteomes" id="UP000616724">
    <property type="component" value="Unassembled WGS sequence"/>
</dbReference>
<keyword evidence="3" id="KW-1185">Reference proteome</keyword>
<evidence type="ECO:0000313" key="2">
    <source>
        <dbReference type="EMBL" id="GIH74362.1"/>
    </source>
</evidence>
<evidence type="ECO:0000259" key="1">
    <source>
        <dbReference type="Pfam" id="PF19631"/>
    </source>
</evidence>
<dbReference type="RefSeq" id="WP_203889102.1">
    <property type="nucleotide sequence ID" value="NZ_BOOH01000008.1"/>
</dbReference>